<evidence type="ECO:0000256" key="3">
    <source>
        <dbReference type="ARBA" id="ARBA00022989"/>
    </source>
</evidence>
<evidence type="ECO:0000313" key="7">
    <source>
        <dbReference type="Proteomes" id="UP001515480"/>
    </source>
</evidence>
<organism evidence="6 7">
    <name type="scientific">Prymnesium parvum</name>
    <name type="common">Toxic golden alga</name>
    <dbReference type="NCBI Taxonomy" id="97485"/>
    <lineage>
        <taxon>Eukaryota</taxon>
        <taxon>Haptista</taxon>
        <taxon>Haptophyta</taxon>
        <taxon>Prymnesiophyceae</taxon>
        <taxon>Prymnesiales</taxon>
        <taxon>Prymnesiaceae</taxon>
        <taxon>Prymnesium</taxon>
    </lineage>
</organism>
<dbReference type="InterPro" id="IPR022343">
    <property type="entry name" value="GCR1-cAMP_receptor"/>
</dbReference>
<name>A0AB34K5C0_PRYPA</name>
<proteinExistence type="predicted"/>
<dbReference type="GO" id="GO:0004930">
    <property type="term" value="F:G protein-coupled receptor activity"/>
    <property type="evidence" value="ECO:0007669"/>
    <property type="project" value="TreeGrafter"/>
</dbReference>
<dbReference type="Gene3D" id="1.20.1070.10">
    <property type="entry name" value="Rhodopsin 7-helix transmembrane proteins"/>
    <property type="match status" value="1"/>
</dbReference>
<gene>
    <name evidence="6" type="ORF">AB1Y20_008976</name>
</gene>
<evidence type="ECO:0008006" key="8">
    <source>
        <dbReference type="Google" id="ProtNLM"/>
    </source>
</evidence>
<feature type="transmembrane region" description="Helical" evidence="5">
    <location>
        <begin position="288"/>
        <end position="310"/>
    </location>
</feature>
<evidence type="ECO:0000313" key="6">
    <source>
        <dbReference type="EMBL" id="KAL1527589.1"/>
    </source>
</evidence>
<keyword evidence="7" id="KW-1185">Reference proteome</keyword>
<dbReference type="PANTHER" id="PTHR23112:SF0">
    <property type="entry name" value="TRANSMEMBRANE PROTEIN 116"/>
    <property type="match status" value="1"/>
</dbReference>
<comment type="subcellular location">
    <subcellularLocation>
        <location evidence="1">Membrane</location>
        <topology evidence="1">Multi-pass membrane protein</topology>
    </subcellularLocation>
</comment>
<feature type="transmembrane region" description="Helical" evidence="5">
    <location>
        <begin position="183"/>
        <end position="201"/>
    </location>
</feature>
<evidence type="ECO:0000256" key="2">
    <source>
        <dbReference type="ARBA" id="ARBA00022692"/>
    </source>
</evidence>
<feature type="transmembrane region" description="Helical" evidence="5">
    <location>
        <begin position="16"/>
        <end position="38"/>
    </location>
</feature>
<dbReference type="PANTHER" id="PTHR23112">
    <property type="entry name" value="G PROTEIN-COUPLED RECEPTOR 157-RELATED"/>
    <property type="match status" value="1"/>
</dbReference>
<feature type="transmembrane region" description="Helical" evidence="5">
    <location>
        <begin position="50"/>
        <end position="73"/>
    </location>
</feature>
<dbReference type="AlphaFoldDB" id="A0AB34K5C0"/>
<accession>A0AB34K5C0</accession>
<evidence type="ECO:0000256" key="1">
    <source>
        <dbReference type="ARBA" id="ARBA00004141"/>
    </source>
</evidence>
<feature type="transmembrane region" description="Helical" evidence="5">
    <location>
        <begin position="93"/>
        <end position="112"/>
    </location>
</feature>
<dbReference type="Proteomes" id="UP001515480">
    <property type="component" value="Unassembled WGS sequence"/>
</dbReference>
<comment type="caution">
    <text evidence="6">The sequence shown here is derived from an EMBL/GenBank/DDBJ whole genome shotgun (WGS) entry which is preliminary data.</text>
</comment>
<dbReference type="SUPFAM" id="SSF81321">
    <property type="entry name" value="Family A G protein-coupled receptor-like"/>
    <property type="match status" value="1"/>
</dbReference>
<evidence type="ECO:0000256" key="5">
    <source>
        <dbReference type="SAM" id="Phobius"/>
    </source>
</evidence>
<dbReference type="EMBL" id="JBGBPQ010000002">
    <property type="protein sequence ID" value="KAL1527589.1"/>
    <property type="molecule type" value="Genomic_DNA"/>
</dbReference>
<protein>
    <recommendedName>
        <fullName evidence="8">G-protein coupled receptors family 2 profile 2 domain-containing protein</fullName>
    </recommendedName>
</protein>
<evidence type="ECO:0000256" key="4">
    <source>
        <dbReference type="ARBA" id="ARBA00023136"/>
    </source>
</evidence>
<dbReference type="PRINTS" id="PR02001">
    <property type="entry name" value="GCR1CAMPR"/>
</dbReference>
<reference evidence="6 7" key="1">
    <citation type="journal article" date="2024" name="Science">
        <title>Giant polyketide synthase enzymes in the biosynthesis of giant marine polyether toxins.</title>
        <authorList>
            <person name="Fallon T.R."/>
            <person name="Shende V.V."/>
            <person name="Wierzbicki I.H."/>
            <person name="Pendleton A.L."/>
            <person name="Watervoot N.F."/>
            <person name="Auber R.P."/>
            <person name="Gonzalez D.J."/>
            <person name="Wisecaver J.H."/>
            <person name="Moore B.S."/>
        </authorList>
    </citation>
    <scope>NUCLEOTIDE SEQUENCE [LARGE SCALE GENOMIC DNA]</scope>
    <source>
        <strain evidence="6 7">12B1</strain>
    </source>
</reference>
<dbReference type="GO" id="GO:0007189">
    <property type="term" value="P:adenylate cyclase-activating G protein-coupled receptor signaling pathway"/>
    <property type="evidence" value="ECO:0007669"/>
    <property type="project" value="TreeGrafter"/>
</dbReference>
<sequence length="373" mass="41184">MHEDMASGDGTVESNVLLMSSSSLSAAGDLLILSTFALSHEARRLLTVRLIASFAFADLLGQFPIVGSFPIGNMNDWGELWPHGPTFCEVQGFGNWYAAYASWLWTVAYAHAVSSAMPFRRVPLEGWCSEAVRCNFSNREANYHILCWGLPLIVIGSAFAAGLFGRGDNDAEICTFRQSKWALGFYTLLWFAIGYNCWVYVHVLRIASRAVDATSEVLDPATALALARRLDALGGRFMLYLLTFIVSQSPCVLRHLLVVIGQEDVDWMSGLDNACDAICPLHGFLNGLVYGMSNSMLVGALWRGIACRCWTDRLSMRSSRTASRAAQRCTTTQQPQSQGQVQPLVNLVVVERVDILETDERVQAEQHAREPSS</sequence>
<feature type="transmembrane region" description="Helical" evidence="5">
    <location>
        <begin position="143"/>
        <end position="163"/>
    </location>
</feature>
<keyword evidence="2 5" id="KW-0812">Transmembrane</keyword>
<feature type="transmembrane region" description="Helical" evidence="5">
    <location>
        <begin position="237"/>
        <end position="260"/>
    </location>
</feature>
<keyword evidence="3 5" id="KW-1133">Transmembrane helix</keyword>
<dbReference type="CDD" id="cd00637">
    <property type="entry name" value="7tm_classA_rhodopsin-like"/>
    <property type="match status" value="1"/>
</dbReference>
<dbReference type="GO" id="GO:0005886">
    <property type="term" value="C:plasma membrane"/>
    <property type="evidence" value="ECO:0007669"/>
    <property type="project" value="TreeGrafter"/>
</dbReference>
<keyword evidence="4 5" id="KW-0472">Membrane</keyword>